<evidence type="ECO:0000256" key="3">
    <source>
        <dbReference type="ARBA" id="ARBA00004514"/>
    </source>
</evidence>
<keyword evidence="7" id="KW-0808">Transferase</keyword>
<evidence type="ECO:0000256" key="8">
    <source>
        <dbReference type="ARBA" id="ARBA00022723"/>
    </source>
</evidence>
<dbReference type="GO" id="GO:0005743">
    <property type="term" value="C:mitochondrial inner membrane"/>
    <property type="evidence" value="ECO:0007669"/>
    <property type="project" value="UniProtKB-SubCell"/>
</dbReference>
<evidence type="ECO:0000259" key="20">
    <source>
        <dbReference type="PROSITE" id="PS50011"/>
    </source>
</evidence>
<dbReference type="GO" id="GO:0005524">
    <property type="term" value="F:ATP binding"/>
    <property type="evidence" value="ECO:0007669"/>
    <property type="project" value="UniProtKB-KW"/>
</dbReference>
<dbReference type="EC" id="2.7.11.1" evidence="5"/>
<comment type="similarity">
    <text evidence="17">Belongs to the protein kinase superfamily.</text>
</comment>
<keyword evidence="11" id="KW-1000">Mitochondrion outer membrane</keyword>
<evidence type="ECO:0000256" key="11">
    <source>
        <dbReference type="ARBA" id="ARBA00022787"/>
    </source>
</evidence>
<evidence type="ECO:0000256" key="17">
    <source>
        <dbReference type="ARBA" id="ARBA00038349"/>
    </source>
</evidence>
<dbReference type="Pfam" id="PF00069">
    <property type="entry name" value="Pkinase"/>
    <property type="match status" value="1"/>
</dbReference>
<sequence>MSVKHALSRGLELGRSLIQLGLFKPAGRVAAKFRGERLRVPRPTRTVQPQTFLPGRYRFFRLSLSGLAAQLQSGAFRRVAGGGAPRNRAVFLAFGVGLGLIEQQLEEDRTSAALYPCTLRQYLEVCVPNRMQASLMLLQLLEGVDHMCKQGIAHRDLKSDNVLLEFDRAGCPRLVITDFGCCLAEDLGLKLPFDSRWVNRGGNTCLMAPEVATAVPGPGVMIDYSKADAWAVGAIAYELFGQPNPFYSSQGLEGRTYQEKQLPPLPAAVPEDVQLVVKLLLCRNTCKRPSARVAANMLHISLWGKRVLASLDRARMDQLTDWLLCQAAVVLLKVRGSSGSSVEAELQRCFLANIDLEYLHTAVSFLMYGHEQWKSLLAHYTEP</sequence>
<dbReference type="GO" id="GO:0000422">
    <property type="term" value="P:autophagy of mitochondrion"/>
    <property type="evidence" value="ECO:0007669"/>
    <property type="project" value="TreeGrafter"/>
</dbReference>
<evidence type="ECO:0000256" key="9">
    <source>
        <dbReference type="ARBA" id="ARBA00022741"/>
    </source>
</evidence>
<evidence type="ECO:0000256" key="5">
    <source>
        <dbReference type="ARBA" id="ARBA00012513"/>
    </source>
</evidence>
<evidence type="ECO:0000256" key="19">
    <source>
        <dbReference type="ARBA" id="ARBA00048679"/>
    </source>
</evidence>
<dbReference type="AlphaFoldDB" id="A0A8C1VCR3"/>
<keyword evidence="16" id="KW-0496">Mitochondrion</keyword>
<accession>A0A8C1VCR3</accession>
<evidence type="ECO:0000256" key="7">
    <source>
        <dbReference type="ARBA" id="ARBA00022679"/>
    </source>
</evidence>
<keyword evidence="12" id="KW-0999">Mitochondrion inner membrane</keyword>
<evidence type="ECO:0000256" key="4">
    <source>
        <dbReference type="ARBA" id="ARBA00004572"/>
    </source>
</evidence>
<dbReference type="GO" id="GO:0090141">
    <property type="term" value="P:positive regulation of mitochondrial fission"/>
    <property type="evidence" value="ECO:0007669"/>
    <property type="project" value="TreeGrafter"/>
</dbReference>
<keyword evidence="6" id="KW-0723">Serine/threonine-protein kinase</keyword>
<keyword evidence="10" id="KW-0418">Kinase</keyword>
<evidence type="ECO:0000256" key="14">
    <source>
        <dbReference type="ARBA" id="ARBA00022842"/>
    </source>
</evidence>
<keyword evidence="15" id="KW-0809">Transit peptide</keyword>
<keyword evidence="9" id="KW-0547">Nucleotide-binding</keyword>
<keyword evidence="14" id="KW-0460">Magnesium</keyword>
<keyword evidence="13" id="KW-0067">ATP-binding</keyword>
<dbReference type="Gene3D" id="1.10.510.10">
    <property type="entry name" value="Transferase(Phosphotransferase) domain 1"/>
    <property type="match status" value="1"/>
</dbReference>
<keyword evidence="12" id="KW-0472">Membrane</keyword>
<comment type="cofactor">
    <cofactor evidence="1">
        <name>Mg(2+)</name>
        <dbReference type="ChEBI" id="CHEBI:18420"/>
    </cofactor>
</comment>
<dbReference type="SMART" id="SM00220">
    <property type="entry name" value="S_TKc"/>
    <property type="match status" value="1"/>
</dbReference>
<dbReference type="GO" id="GO:0042981">
    <property type="term" value="P:regulation of apoptotic process"/>
    <property type="evidence" value="ECO:0007669"/>
    <property type="project" value="TreeGrafter"/>
</dbReference>
<feature type="domain" description="Protein kinase" evidence="20">
    <location>
        <begin position="1"/>
        <end position="302"/>
    </location>
</feature>
<dbReference type="InterPro" id="IPR051511">
    <property type="entry name" value="MitoQC_Scaffold_Kinases"/>
</dbReference>
<evidence type="ECO:0000256" key="16">
    <source>
        <dbReference type="ARBA" id="ARBA00023128"/>
    </source>
</evidence>
<dbReference type="PROSITE" id="PS50011">
    <property type="entry name" value="PROTEIN_KINASE_DOM"/>
    <property type="match status" value="1"/>
</dbReference>
<dbReference type="GO" id="GO:0005829">
    <property type="term" value="C:cytosol"/>
    <property type="evidence" value="ECO:0007669"/>
    <property type="project" value="UniProtKB-SubCell"/>
</dbReference>
<evidence type="ECO:0000256" key="15">
    <source>
        <dbReference type="ARBA" id="ARBA00022946"/>
    </source>
</evidence>
<evidence type="ECO:0000313" key="22">
    <source>
        <dbReference type="Proteomes" id="UP000694700"/>
    </source>
</evidence>
<dbReference type="InterPro" id="IPR008271">
    <property type="entry name" value="Ser/Thr_kinase_AS"/>
</dbReference>
<evidence type="ECO:0000256" key="1">
    <source>
        <dbReference type="ARBA" id="ARBA00001946"/>
    </source>
</evidence>
<evidence type="ECO:0000256" key="13">
    <source>
        <dbReference type="ARBA" id="ARBA00022840"/>
    </source>
</evidence>
<dbReference type="PANTHER" id="PTHR22972:SF7">
    <property type="entry name" value="SERINE_THREONINE-PROTEIN KINASE PINK1, MITOCHONDRIAL"/>
    <property type="match status" value="1"/>
</dbReference>
<evidence type="ECO:0000256" key="10">
    <source>
        <dbReference type="ARBA" id="ARBA00022777"/>
    </source>
</evidence>
<organism evidence="21 22">
    <name type="scientific">Cyprinus carpio</name>
    <name type="common">Common carp</name>
    <dbReference type="NCBI Taxonomy" id="7962"/>
    <lineage>
        <taxon>Eukaryota</taxon>
        <taxon>Metazoa</taxon>
        <taxon>Chordata</taxon>
        <taxon>Craniata</taxon>
        <taxon>Vertebrata</taxon>
        <taxon>Euteleostomi</taxon>
        <taxon>Actinopterygii</taxon>
        <taxon>Neopterygii</taxon>
        <taxon>Teleostei</taxon>
        <taxon>Ostariophysi</taxon>
        <taxon>Cypriniformes</taxon>
        <taxon>Cyprinidae</taxon>
        <taxon>Cyprininae</taxon>
        <taxon>Cyprinus</taxon>
    </lineage>
</organism>
<evidence type="ECO:0000256" key="2">
    <source>
        <dbReference type="ARBA" id="ARBA00004434"/>
    </source>
</evidence>
<name>A0A8C1VCR3_CYPCA</name>
<dbReference type="InterPro" id="IPR000719">
    <property type="entry name" value="Prot_kinase_dom"/>
</dbReference>
<comment type="subcellular location">
    <subcellularLocation>
        <location evidence="3">Cytoplasm</location>
        <location evidence="3">Cytosol</location>
    </subcellularLocation>
    <subcellularLocation>
        <location evidence="2">Mitochondrion inner membrane</location>
        <topology evidence="2">Single-pass membrane protein</topology>
    </subcellularLocation>
    <subcellularLocation>
        <location evidence="4">Mitochondrion outer membrane</location>
        <topology evidence="4">Single-pass membrane protein</topology>
    </subcellularLocation>
</comment>
<dbReference type="PANTHER" id="PTHR22972">
    <property type="entry name" value="SERINE/THREONINE PROTEIN KINASE"/>
    <property type="match status" value="1"/>
</dbReference>
<reference evidence="21" key="1">
    <citation type="submission" date="2025-08" db="UniProtKB">
        <authorList>
            <consortium name="Ensembl"/>
        </authorList>
    </citation>
    <scope>IDENTIFICATION</scope>
</reference>
<comment type="catalytic activity">
    <reaction evidence="19">
        <text>L-seryl-[protein] + ATP = O-phospho-L-seryl-[protein] + ADP + H(+)</text>
        <dbReference type="Rhea" id="RHEA:17989"/>
        <dbReference type="Rhea" id="RHEA-COMP:9863"/>
        <dbReference type="Rhea" id="RHEA-COMP:11604"/>
        <dbReference type="ChEBI" id="CHEBI:15378"/>
        <dbReference type="ChEBI" id="CHEBI:29999"/>
        <dbReference type="ChEBI" id="CHEBI:30616"/>
        <dbReference type="ChEBI" id="CHEBI:83421"/>
        <dbReference type="ChEBI" id="CHEBI:456216"/>
        <dbReference type="EC" id="2.7.11.1"/>
    </reaction>
</comment>
<evidence type="ECO:0000256" key="12">
    <source>
        <dbReference type="ARBA" id="ARBA00022792"/>
    </source>
</evidence>
<evidence type="ECO:0000313" key="21">
    <source>
        <dbReference type="Ensembl" id="ENSCCRP00015049953.1"/>
    </source>
</evidence>
<dbReference type="SUPFAM" id="SSF56112">
    <property type="entry name" value="Protein kinase-like (PK-like)"/>
    <property type="match status" value="1"/>
</dbReference>
<dbReference type="PROSITE" id="PS00108">
    <property type="entry name" value="PROTEIN_KINASE_ST"/>
    <property type="match status" value="1"/>
</dbReference>
<comment type="catalytic activity">
    <reaction evidence="18">
        <text>L-threonyl-[protein] + ATP = O-phospho-L-threonyl-[protein] + ADP + H(+)</text>
        <dbReference type="Rhea" id="RHEA:46608"/>
        <dbReference type="Rhea" id="RHEA-COMP:11060"/>
        <dbReference type="Rhea" id="RHEA-COMP:11605"/>
        <dbReference type="ChEBI" id="CHEBI:15378"/>
        <dbReference type="ChEBI" id="CHEBI:30013"/>
        <dbReference type="ChEBI" id="CHEBI:30616"/>
        <dbReference type="ChEBI" id="CHEBI:61977"/>
        <dbReference type="ChEBI" id="CHEBI:456216"/>
        <dbReference type="EC" id="2.7.11.1"/>
    </reaction>
</comment>
<dbReference type="Ensembl" id="ENSCCRT00015051629.1">
    <property type="protein sequence ID" value="ENSCCRP00015049953.1"/>
    <property type="gene ID" value="ENSCCRG00015020636.1"/>
</dbReference>
<dbReference type="GO" id="GO:0004674">
    <property type="term" value="F:protein serine/threonine kinase activity"/>
    <property type="evidence" value="ECO:0007669"/>
    <property type="project" value="UniProtKB-KW"/>
</dbReference>
<dbReference type="GO" id="GO:0005741">
    <property type="term" value="C:mitochondrial outer membrane"/>
    <property type="evidence" value="ECO:0007669"/>
    <property type="project" value="UniProtKB-SubCell"/>
</dbReference>
<protein>
    <recommendedName>
        <fullName evidence="5">non-specific serine/threonine protein kinase</fullName>
        <ecNumber evidence="5">2.7.11.1</ecNumber>
    </recommendedName>
</protein>
<keyword evidence="8" id="KW-0479">Metal-binding</keyword>
<dbReference type="Proteomes" id="UP000694700">
    <property type="component" value="Unplaced"/>
</dbReference>
<dbReference type="GO" id="GO:0046872">
    <property type="term" value="F:metal ion binding"/>
    <property type="evidence" value="ECO:0007669"/>
    <property type="project" value="UniProtKB-KW"/>
</dbReference>
<evidence type="ECO:0000256" key="6">
    <source>
        <dbReference type="ARBA" id="ARBA00022527"/>
    </source>
</evidence>
<evidence type="ECO:0000256" key="18">
    <source>
        <dbReference type="ARBA" id="ARBA00047899"/>
    </source>
</evidence>
<dbReference type="InterPro" id="IPR011009">
    <property type="entry name" value="Kinase-like_dom_sf"/>
</dbReference>
<proteinExistence type="inferred from homology"/>